<dbReference type="Proteomes" id="UP000827976">
    <property type="component" value="Chromosome 8"/>
</dbReference>
<organism evidence="1 2">
    <name type="scientific">Dioscorea alata</name>
    <name type="common">Purple yam</name>
    <dbReference type="NCBI Taxonomy" id="55571"/>
    <lineage>
        <taxon>Eukaryota</taxon>
        <taxon>Viridiplantae</taxon>
        <taxon>Streptophyta</taxon>
        <taxon>Embryophyta</taxon>
        <taxon>Tracheophyta</taxon>
        <taxon>Spermatophyta</taxon>
        <taxon>Magnoliopsida</taxon>
        <taxon>Liliopsida</taxon>
        <taxon>Dioscoreales</taxon>
        <taxon>Dioscoreaceae</taxon>
        <taxon>Dioscorea</taxon>
    </lineage>
</organism>
<comment type="caution">
    <text evidence="1">The sequence shown here is derived from an EMBL/GenBank/DDBJ whole genome shotgun (WGS) entry which is preliminary data.</text>
</comment>
<dbReference type="EMBL" id="CM037018">
    <property type="protein sequence ID" value="KAH7675583.1"/>
    <property type="molecule type" value="Genomic_DNA"/>
</dbReference>
<evidence type="ECO:0000313" key="2">
    <source>
        <dbReference type="Proteomes" id="UP000827976"/>
    </source>
</evidence>
<proteinExistence type="predicted"/>
<accession>A0ACB7VMT1</accession>
<protein>
    <submittedName>
        <fullName evidence="1">Uncharacterized protein</fullName>
    </submittedName>
</protein>
<keyword evidence="2" id="KW-1185">Reference proteome</keyword>
<reference evidence="2" key="1">
    <citation type="journal article" date="2022" name="Nat. Commun.">
        <title>Chromosome evolution and the genetic basis of agronomically important traits in greater yam.</title>
        <authorList>
            <person name="Bredeson J.V."/>
            <person name="Lyons J.B."/>
            <person name="Oniyinde I.O."/>
            <person name="Okereke N.R."/>
            <person name="Kolade O."/>
            <person name="Nnabue I."/>
            <person name="Nwadili C.O."/>
            <person name="Hribova E."/>
            <person name="Parker M."/>
            <person name="Nwogha J."/>
            <person name="Shu S."/>
            <person name="Carlson J."/>
            <person name="Kariba R."/>
            <person name="Muthemba S."/>
            <person name="Knop K."/>
            <person name="Barton G.J."/>
            <person name="Sherwood A.V."/>
            <person name="Lopez-Montes A."/>
            <person name="Asiedu R."/>
            <person name="Jamnadass R."/>
            <person name="Muchugi A."/>
            <person name="Goodstein D."/>
            <person name="Egesi C.N."/>
            <person name="Featherston J."/>
            <person name="Asfaw A."/>
            <person name="Simpson G.G."/>
            <person name="Dolezel J."/>
            <person name="Hendre P.S."/>
            <person name="Van Deynze A."/>
            <person name="Kumar P.L."/>
            <person name="Obidiegwu J.E."/>
            <person name="Bhattacharjee R."/>
            <person name="Rokhsar D.S."/>
        </authorList>
    </citation>
    <scope>NUCLEOTIDE SEQUENCE [LARGE SCALE GENOMIC DNA]</scope>
    <source>
        <strain evidence="2">cv. TDa95/00328</strain>
    </source>
</reference>
<name>A0ACB7VMT1_DIOAL</name>
<sequence length="76" mass="8892">MRNGCWKRDELRHLQSSGPIWFATFLPASLYHLIYSVLVCPNTSMLQAVSGFITHKPYHFFILSFILLLLKCLFRC</sequence>
<gene>
    <name evidence="1" type="ORF">IHE45_08G144600</name>
</gene>
<evidence type="ECO:0000313" key="1">
    <source>
        <dbReference type="EMBL" id="KAH7675583.1"/>
    </source>
</evidence>